<dbReference type="InterPro" id="IPR006976">
    <property type="entry name" value="VanZ-like"/>
</dbReference>
<organism evidence="3 4">
    <name type="scientific">Agromyces albus</name>
    <dbReference type="NCBI Taxonomy" id="205332"/>
    <lineage>
        <taxon>Bacteria</taxon>
        <taxon>Bacillati</taxon>
        <taxon>Actinomycetota</taxon>
        <taxon>Actinomycetes</taxon>
        <taxon>Micrococcales</taxon>
        <taxon>Microbacteriaceae</taxon>
        <taxon>Agromyces</taxon>
    </lineage>
</organism>
<keyword evidence="1" id="KW-0812">Transmembrane</keyword>
<dbReference type="PANTHER" id="PTHR36834:SF2">
    <property type="entry name" value="MEMBRANE PROTEIN"/>
    <property type="match status" value="1"/>
</dbReference>
<dbReference type="Proteomes" id="UP000293865">
    <property type="component" value="Unassembled WGS sequence"/>
</dbReference>
<evidence type="ECO:0000313" key="4">
    <source>
        <dbReference type="Proteomes" id="UP000293865"/>
    </source>
</evidence>
<protein>
    <submittedName>
        <fullName evidence="3">VanZ family protein</fullName>
    </submittedName>
</protein>
<evidence type="ECO:0000259" key="2">
    <source>
        <dbReference type="Pfam" id="PF04892"/>
    </source>
</evidence>
<comment type="caution">
    <text evidence="3">The sequence shown here is derived from an EMBL/GenBank/DDBJ whole genome shotgun (WGS) entry which is preliminary data.</text>
</comment>
<reference evidence="3 4" key="1">
    <citation type="submission" date="2019-01" db="EMBL/GenBank/DDBJ databases">
        <title>Agromyces.</title>
        <authorList>
            <person name="Li J."/>
        </authorList>
    </citation>
    <scope>NUCLEOTIDE SEQUENCE [LARGE SCALE GENOMIC DNA]</scope>
    <source>
        <strain evidence="3 4">DSM 15934</strain>
    </source>
</reference>
<name>A0A4V1QYA4_9MICO</name>
<evidence type="ECO:0000313" key="3">
    <source>
        <dbReference type="EMBL" id="RXZ72466.1"/>
    </source>
</evidence>
<feature type="domain" description="VanZ-like" evidence="2">
    <location>
        <begin position="11"/>
        <end position="128"/>
    </location>
</feature>
<dbReference type="AlphaFoldDB" id="A0A4V1QYA4"/>
<keyword evidence="4" id="KW-1185">Reference proteome</keyword>
<dbReference type="EMBL" id="SDPN01000005">
    <property type="protein sequence ID" value="RXZ72466.1"/>
    <property type="molecule type" value="Genomic_DNA"/>
</dbReference>
<feature type="transmembrane region" description="Helical" evidence="1">
    <location>
        <begin position="58"/>
        <end position="77"/>
    </location>
</feature>
<evidence type="ECO:0000256" key="1">
    <source>
        <dbReference type="SAM" id="Phobius"/>
    </source>
</evidence>
<dbReference type="Pfam" id="PF04892">
    <property type="entry name" value="VanZ"/>
    <property type="match status" value="1"/>
</dbReference>
<sequence>MRGRGVLVALFVAYLALLTWIVLWKLQVPYVGEGALRHIKLVPFVPTAEDGASDPLEVVANVVLFLPFGVYLGLLAPFWPWWKLAGVVAGSSLALEVTQWLLSVGSCDITDLVVNTAGGLAGLGLLVLTRHRLRHRTGTVMTRVCSIGTVIFLLAAGIFIASPVHYAPMRDVDVRLGSTP</sequence>
<feature type="transmembrane region" description="Helical" evidence="1">
    <location>
        <begin position="140"/>
        <end position="161"/>
    </location>
</feature>
<keyword evidence="1" id="KW-0472">Membrane</keyword>
<dbReference type="OrthoDB" id="4942035at2"/>
<gene>
    <name evidence="3" type="ORF">ESP51_04225</name>
</gene>
<proteinExistence type="predicted"/>
<dbReference type="PANTHER" id="PTHR36834">
    <property type="entry name" value="MEMBRANE PROTEIN-RELATED"/>
    <property type="match status" value="1"/>
</dbReference>
<keyword evidence="1" id="KW-1133">Transmembrane helix</keyword>
<dbReference type="InterPro" id="IPR053150">
    <property type="entry name" value="Teicoplanin_resist-assoc"/>
</dbReference>
<feature type="transmembrane region" description="Helical" evidence="1">
    <location>
        <begin position="7"/>
        <end position="26"/>
    </location>
</feature>
<accession>A0A4V1QYA4</accession>